<feature type="transmembrane region" description="Helical" evidence="2">
    <location>
        <begin position="170"/>
        <end position="188"/>
    </location>
</feature>
<feature type="coiled-coil region" evidence="1">
    <location>
        <begin position="121"/>
        <end position="148"/>
    </location>
</feature>
<keyword evidence="2" id="KW-0472">Membrane</keyword>
<dbReference type="Proteomes" id="UP000197138">
    <property type="component" value="Unassembled WGS sequence"/>
</dbReference>
<dbReference type="AlphaFoldDB" id="A0A218X7N5"/>
<proteinExistence type="predicted"/>
<keyword evidence="2" id="KW-1133">Transmembrane helix</keyword>
<gene>
    <name evidence="3" type="ORF">CDL15_Pgr006998</name>
</gene>
<evidence type="ECO:0000313" key="4">
    <source>
        <dbReference type="Proteomes" id="UP000197138"/>
    </source>
</evidence>
<keyword evidence="1" id="KW-0175">Coiled coil</keyword>
<name>A0A218X7N5_PUNGR</name>
<dbReference type="EMBL" id="MTKT01002214">
    <property type="protein sequence ID" value="OWM80967.1"/>
    <property type="molecule type" value="Genomic_DNA"/>
</dbReference>
<reference evidence="4" key="1">
    <citation type="journal article" date="2017" name="Plant J.">
        <title>The pomegranate (Punica granatum L.) genome and the genomics of punicalagin biosynthesis.</title>
        <authorList>
            <person name="Qin G."/>
            <person name="Xu C."/>
            <person name="Ming R."/>
            <person name="Tang H."/>
            <person name="Guyot R."/>
            <person name="Kramer E.M."/>
            <person name="Hu Y."/>
            <person name="Yi X."/>
            <person name="Qi Y."/>
            <person name="Xu X."/>
            <person name="Gao Z."/>
            <person name="Pan H."/>
            <person name="Jian J."/>
            <person name="Tian Y."/>
            <person name="Yue Z."/>
            <person name="Xu Y."/>
        </authorList>
    </citation>
    <scope>NUCLEOTIDE SEQUENCE [LARGE SCALE GENOMIC DNA]</scope>
    <source>
        <strain evidence="4">cv. Dabenzi</strain>
    </source>
</reference>
<organism evidence="3 4">
    <name type="scientific">Punica granatum</name>
    <name type="common">Pomegranate</name>
    <dbReference type="NCBI Taxonomy" id="22663"/>
    <lineage>
        <taxon>Eukaryota</taxon>
        <taxon>Viridiplantae</taxon>
        <taxon>Streptophyta</taxon>
        <taxon>Embryophyta</taxon>
        <taxon>Tracheophyta</taxon>
        <taxon>Spermatophyta</taxon>
        <taxon>Magnoliopsida</taxon>
        <taxon>eudicotyledons</taxon>
        <taxon>Gunneridae</taxon>
        <taxon>Pentapetalae</taxon>
        <taxon>rosids</taxon>
        <taxon>malvids</taxon>
        <taxon>Myrtales</taxon>
        <taxon>Lythraceae</taxon>
        <taxon>Punica</taxon>
    </lineage>
</organism>
<evidence type="ECO:0008006" key="5">
    <source>
        <dbReference type="Google" id="ProtNLM"/>
    </source>
</evidence>
<keyword evidence="2" id="KW-0812">Transmembrane</keyword>
<evidence type="ECO:0000256" key="2">
    <source>
        <dbReference type="SAM" id="Phobius"/>
    </source>
</evidence>
<comment type="caution">
    <text evidence="3">The sequence shown here is derived from an EMBL/GenBank/DDBJ whole genome shotgun (WGS) entry which is preliminary data.</text>
</comment>
<accession>A0A218X7N5</accession>
<evidence type="ECO:0000256" key="1">
    <source>
        <dbReference type="SAM" id="Coils"/>
    </source>
</evidence>
<evidence type="ECO:0000313" key="3">
    <source>
        <dbReference type="EMBL" id="OWM80967.1"/>
    </source>
</evidence>
<protein>
    <recommendedName>
        <fullName evidence="5">Bet1-like protein At4g14600</fullName>
    </recommendedName>
</protein>
<sequence length="193" mass="21851">MPSLPPFQPLKKQRPSRRDRFLLVIIFGAVLGSAEGLVLDRSLRDGQQFQQSRSFVRRRLSLQITVSQSFGVFRLPPAVAESSTCFPSNAVLLNSYTFREGLSTRPVGGSDEIQLQIDPMHGDLDDEIGGLRNQVRQLRNQMIMIKAEAGVKNNVRRLNKSIVQYGSRNVMHVIAFALLVFFIVYMLSKMSRR</sequence>